<dbReference type="GO" id="GO:0055085">
    <property type="term" value="P:transmembrane transport"/>
    <property type="evidence" value="ECO:0007669"/>
    <property type="project" value="InterPro"/>
</dbReference>
<accession>A0A3P3VSU3</accession>
<dbReference type="PROSITE" id="PS50928">
    <property type="entry name" value="ABC_TM1"/>
    <property type="match status" value="1"/>
</dbReference>
<proteinExistence type="inferred from homology"/>
<dbReference type="Gene3D" id="1.10.3720.10">
    <property type="entry name" value="MetI-like"/>
    <property type="match status" value="1"/>
</dbReference>
<dbReference type="InterPro" id="IPR000515">
    <property type="entry name" value="MetI-like"/>
</dbReference>
<evidence type="ECO:0000313" key="9">
    <source>
        <dbReference type="EMBL" id="RRJ85720.1"/>
    </source>
</evidence>
<name>A0A3P3VSU3_9MICO</name>
<dbReference type="CDD" id="cd06261">
    <property type="entry name" value="TM_PBP2"/>
    <property type="match status" value="1"/>
</dbReference>
<dbReference type="Pfam" id="PF00528">
    <property type="entry name" value="BPD_transp_1"/>
    <property type="match status" value="1"/>
</dbReference>
<comment type="caution">
    <text evidence="9">The sequence shown here is derived from an EMBL/GenBank/DDBJ whole genome shotgun (WGS) entry which is preliminary data.</text>
</comment>
<reference evidence="9 10" key="1">
    <citation type="submission" date="2018-11" db="EMBL/GenBank/DDBJ databases">
        <title>YIM 102482-1 draft genome.</title>
        <authorList>
            <person name="Li G."/>
            <person name="Jiang Y."/>
        </authorList>
    </citation>
    <scope>NUCLEOTIDE SEQUENCE [LARGE SCALE GENOMIC DNA]</scope>
    <source>
        <strain evidence="9 10">YIM 102482-1</strain>
    </source>
</reference>
<evidence type="ECO:0000256" key="3">
    <source>
        <dbReference type="ARBA" id="ARBA00022475"/>
    </source>
</evidence>
<feature type="transmembrane region" description="Helical" evidence="7">
    <location>
        <begin position="184"/>
        <end position="208"/>
    </location>
</feature>
<evidence type="ECO:0000256" key="1">
    <source>
        <dbReference type="ARBA" id="ARBA00004651"/>
    </source>
</evidence>
<dbReference type="PANTHER" id="PTHR30151:SF0">
    <property type="entry name" value="ABC TRANSPORTER PERMEASE PROTEIN MJ0413-RELATED"/>
    <property type="match status" value="1"/>
</dbReference>
<dbReference type="SUPFAM" id="SSF161098">
    <property type="entry name" value="MetI-like"/>
    <property type="match status" value="1"/>
</dbReference>
<evidence type="ECO:0000313" key="10">
    <source>
        <dbReference type="Proteomes" id="UP000274391"/>
    </source>
</evidence>
<feature type="transmembrane region" description="Helical" evidence="7">
    <location>
        <begin position="61"/>
        <end position="84"/>
    </location>
</feature>
<dbReference type="AlphaFoldDB" id="A0A3P3VSU3"/>
<keyword evidence="6 7" id="KW-0472">Membrane</keyword>
<comment type="similarity">
    <text evidence="7">Belongs to the binding-protein-dependent transport system permease family.</text>
</comment>
<keyword evidence="4 7" id="KW-0812">Transmembrane</keyword>
<organism evidence="9 10">
    <name type="scientific">Gulosibacter macacae</name>
    <dbReference type="NCBI Taxonomy" id="2488791"/>
    <lineage>
        <taxon>Bacteria</taxon>
        <taxon>Bacillati</taxon>
        <taxon>Actinomycetota</taxon>
        <taxon>Actinomycetes</taxon>
        <taxon>Micrococcales</taxon>
        <taxon>Microbacteriaceae</taxon>
        <taxon>Gulosibacter</taxon>
    </lineage>
</organism>
<keyword evidence="5 7" id="KW-1133">Transmembrane helix</keyword>
<evidence type="ECO:0000259" key="8">
    <source>
        <dbReference type="PROSITE" id="PS50928"/>
    </source>
</evidence>
<evidence type="ECO:0000256" key="7">
    <source>
        <dbReference type="RuleBase" id="RU363032"/>
    </source>
</evidence>
<evidence type="ECO:0000256" key="5">
    <source>
        <dbReference type="ARBA" id="ARBA00022989"/>
    </source>
</evidence>
<keyword evidence="2 7" id="KW-0813">Transport</keyword>
<feature type="domain" description="ABC transmembrane type-1" evidence="8">
    <location>
        <begin position="57"/>
        <end position="241"/>
    </location>
</feature>
<evidence type="ECO:0000256" key="4">
    <source>
        <dbReference type="ARBA" id="ARBA00022692"/>
    </source>
</evidence>
<protein>
    <submittedName>
        <fullName evidence="9">ABC transporter permease</fullName>
    </submittedName>
</protein>
<dbReference type="OrthoDB" id="3173654at2"/>
<feature type="transmembrane region" description="Helical" evidence="7">
    <location>
        <begin position="220"/>
        <end position="240"/>
    </location>
</feature>
<dbReference type="InterPro" id="IPR035906">
    <property type="entry name" value="MetI-like_sf"/>
</dbReference>
<keyword evidence="3" id="KW-1003">Cell membrane</keyword>
<gene>
    <name evidence="9" type="ORF">EG850_12085</name>
</gene>
<keyword evidence="10" id="KW-1185">Reference proteome</keyword>
<dbReference type="EMBL" id="RQVS01000020">
    <property type="protein sequence ID" value="RRJ85720.1"/>
    <property type="molecule type" value="Genomic_DNA"/>
</dbReference>
<dbReference type="GO" id="GO:0005886">
    <property type="term" value="C:plasma membrane"/>
    <property type="evidence" value="ECO:0007669"/>
    <property type="project" value="UniProtKB-SubCell"/>
</dbReference>
<evidence type="ECO:0000256" key="6">
    <source>
        <dbReference type="ARBA" id="ARBA00023136"/>
    </source>
</evidence>
<dbReference type="PANTHER" id="PTHR30151">
    <property type="entry name" value="ALKANE SULFONATE ABC TRANSPORTER-RELATED, MEMBRANE SUBUNIT"/>
    <property type="match status" value="1"/>
</dbReference>
<comment type="subcellular location">
    <subcellularLocation>
        <location evidence="1 7">Cell membrane</location>
        <topology evidence="1 7">Multi-pass membrane protein</topology>
    </subcellularLocation>
</comment>
<dbReference type="RefSeq" id="WP_124973830.1">
    <property type="nucleotide sequence ID" value="NZ_RQVS01000020.1"/>
</dbReference>
<feature type="transmembrane region" description="Helical" evidence="7">
    <location>
        <begin position="105"/>
        <end position="132"/>
    </location>
</feature>
<dbReference type="Proteomes" id="UP000274391">
    <property type="component" value="Unassembled WGS sequence"/>
</dbReference>
<sequence>MRTFAGRFLLPLVLPVVLIALWWFASASSTSIYFPPLPEILETFLELWIFSLVPEHVAPSMAAIGLGLGISIVLGVSLGVALGLNGRVANAVGPALQFLRYLPAVALLPLAIQLVGLGLGMRVLVIVLGALWPILLNTIDGVRGVHPAVLDVARSNRVRPVDRIFRMVLPAAAPQIFAGIRASLAVSVILMVASEMLGSSAGMGFFILQAQRQFSLPEMWSGMLLLGIIGYLLNIILLVVEHYVLSWHRLSRA</sequence>
<evidence type="ECO:0000256" key="2">
    <source>
        <dbReference type="ARBA" id="ARBA00022448"/>
    </source>
</evidence>